<dbReference type="AlphaFoldDB" id="A0A1E5NXH0"/>
<evidence type="ECO:0000313" key="1">
    <source>
        <dbReference type="EMBL" id="OEJ20898.1"/>
    </source>
</evidence>
<comment type="caution">
    <text evidence="1">The sequence shown here is derived from an EMBL/GenBank/DDBJ whole genome shotgun (WGS) entry which is preliminary data.</text>
</comment>
<dbReference type="RefSeq" id="WP_069918047.1">
    <property type="nucleotide sequence ID" value="NZ_CM007204.1"/>
</dbReference>
<name>A0A1E5NXH0_9ACTN</name>
<dbReference type="EMBL" id="MEHK01000006">
    <property type="protein sequence ID" value="OEJ20898.1"/>
    <property type="molecule type" value="Genomic_DNA"/>
</dbReference>
<accession>A0A1E5NXH0</accession>
<dbReference type="Proteomes" id="UP000095705">
    <property type="component" value="Plasmid pACMP2"/>
</dbReference>
<geneLocation type="plasmid" evidence="2">
    <name>pacmp2</name>
</geneLocation>
<organism evidence="1 2">
    <name type="scientific">Streptomyces subrutilus</name>
    <dbReference type="NCBI Taxonomy" id="36818"/>
    <lineage>
        <taxon>Bacteria</taxon>
        <taxon>Bacillati</taxon>
        <taxon>Actinomycetota</taxon>
        <taxon>Actinomycetes</taxon>
        <taxon>Kitasatosporales</taxon>
        <taxon>Streptomycetaceae</taxon>
        <taxon>Streptomyces</taxon>
    </lineage>
</organism>
<keyword evidence="1" id="KW-0614">Plasmid</keyword>
<dbReference type="OrthoDB" id="4220240at2"/>
<sequence>MTISLTVSAEVIDRVGLQEAAEFQARVTTFECVECGTAGDVRTGRAVVVLRASPGLSHLGVAHHRCADSQVREYEQGDLALAASTDLIPRAIALPGVQGIRPALLLAYEEQITITADGVPYDVTNLLVAEGLHRLPSLGKVPPASPGWSIHLGPHGDLRVNSPDRPFLTAGEVLAPPAWRALVEPVGKVALFVGSLRRDVLYAEHPPLAAYGRAMKTGSLVAGTVAILLPQARGLG</sequence>
<proteinExistence type="predicted"/>
<evidence type="ECO:0000313" key="2">
    <source>
        <dbReference type="Proteomes" id="UP000095705"/>
    </source>
</evidence>
<reference evidence="1 2" key="1">
    <citation type="submission" date="2016-08" db="EMBL/GenBank/DDBJ databases">
        <title>The complete genome of Streptomyces subrutilus 10-1-1.</title>
        <authorList>
            <person name="Chen X."/>
        </authorList>
    </citation>
    <scope>NUCLEOTIDE SEQUENCE [LARGE SCALE GENOMIC DNA]</scope>
    <source>
        <strain evidence="1 2">10-1-1</strain>
        <plasmid evidence="2">pacmp2</plasmid>
    </source>
</reference>
<protein>
    <submittedName>
        <fullName evidence="1">Uncharacterized protein</fullName>
    </submittedName>
</protein>
<keyword evidence="2" id="KW-1185">Reference proteome</keyword>
<gene>
    <name evidence="1" type="ORF">BGK67_35275</name>
</gene>